<keyword evidence="4" id="KW-1015">Disulfide bond</keyword>
<dbReference type="GO" id="GO:0006508">
    <property type="term" value="P:proteolysis"/>
    <property type="evidence" value="ECO:0007669"/>
    <property type="project" value="InterPro"/>
</dbReference>
<dbReference type="OrthoDB" id="6261922at2759"/>
<dbReference type="InterPro" id="IPR001254">
    <property type="entry name" value="Trypsin_dom"/>
</dbReference>
<dbReference type="PANTHER" id="PTHR24258:SF129">
    <property type="entry name" value="LP15124P-RELATED"/>
    <property type="match status" value="1"/>
</dbReference>
<dbReference type="Pfam" id="PF00089">
    <property type="entry name" value="Trypsin"/>
    <property type="match status" value="1"/>
</dbReference>
<organism evidence="9 10">
    <name type="scientific">Tigriopus californicus</name>
    <name type="common">Marine copepod</name>
    <dbReference type="NCBI Taxonomy" id="6832"/>
    <lineage>
        <taxon>Eukaryota</taxon>
        <taxon>Metazoa</taxon>
        <taxon>Ecdysozoa</taxon>
        <taxon>Arthropoda</taxon>
        <taxon>Crustacea</taxon>
        <taxon>Multicrustacea</taxon>
        <taxon>Hexanauplia</taxon>
        <taxon>Copepoda</taxon>
        <taxon>Harpacticoida</taxon>
        <taxon>Harpacticidae</taxon>
        <taxon>Tigriopus</taxon>
    </lineage>
</organism>
<dbReference type="SMART" id="SM00020">
    <property type="entry name" value="Tryp_SPc"/>
    <property type="match status" value="1"/>
</dbReference>
<dbReference type="FunFam" id="2.40.10.10:FF:000068">
    <property type="entry name" value="transmembrane protease serine 2"/>
    <property type="match status" value="1"/>
</dbReference>
<protein>
    <recommendedName>
        <fullName evidence="8">Peptidase S1 domain-containing protein</fullName>
    </recommendedName>
</protein>
<evidence type="ECO:0000256" key="5">
    <source>
        <dbReference type="ARBA" id="ARBA00023180"/>
    </source>
</evidence>
<dbReference type="AlphaFoldDB" id="A0A553PPI2"/>
<evidence type="ECO:0000256" key="1">
    <source>
        <dbReference type="ARBA" id="ARBA00004613"/>
    </source>
</evidence>
<dbReference type="GO" id="GO:0005576">
    <property type="term" value="C:extracellular region"/>
    <property type="evidence" value="ECO:0007669"/>
    <property type="project" value="UniProtKB-SubCell"/>
</dbReference>
<dbReference type="PRINTS" id="PR00722">
    <property type="entry name" value="CHYMOTRYPSIN"/>
</dbReference>
<reference evidence="9 10" key="1">
    <citation type="journal article" date="2018" name="Nat. Ecol. Evol.">
        <title>Genomic signatures of mitonuclear coevolution across populations of Tigriopus californicus.</title>
        <authorList>
            <person name="Barreto F.S."/>
            <person name="Watson E.T."/>
            <person name="Lima T.G."/>
            <person name="Willett C.S."/>
            <person name="Edmands S."/>
            <person name="Li W."/>
            <person name="Burton R.S."/>
        </authorList>
    </citation>
    <scope>NUCLEOTIDE SEQUENCE [LARGE SCALE GENOMIC DNA]</scope>
    <source>
        <strain evidence="9 10">San Diego</strain>
    </source>
</reference>
<keyword evidence="5" id="KW-0325">Glycoprotein</keyword>
<keyword evidence="2" id="KW-0964">Secreted</keyword>
<feature type="domain" description="Peptidase S1" evidence="8">
    <location>
        <begin position="183"/>
        <end position="464"/>
    </location>
</feature>
<comment type="subcellular location">
    <subcellularLocation>
        <location evidence="1">Secreted</location>
    </subcellularLocation>
</comment>
<dbReference type="CDD" id="cd00190">
    <property type="entry name" value="Tryp_SPc"/>
    <property type="match status" value="1"/>
</dbReference>
<dbReference type="PANTHER" id="PTHR24258">
    <property type="entry name" value="SERINE PROTEASE-RELATED"/>
    <property type="match status" value="1"/>
</dbReference>
<keyword evidence="10" id="KW-1185">Reference proteome</keyword>
<dbReference type="Pfam" id="PF18322">
    <property type="entry name" value="CLIP_1"/>
    <property type="match status" value="1"/>
</dbReference>
<dbReference type="Gene3D" id="2.40.10.10">
    <property type="entry name" value="Trypsin-like serine proteases"/>
    <property type="match status" value="2"/>
</dbReference>
<dbReference type="InterPro" id="IPR001314">
    <property type="entry name" value="Peptidase_S1A"/>
</dbReference>
<keyword evidence="3 7" id="KW-0732">Signal</keyword>
<feature type="chain" id="PRO_5021776099" description="Peptidase S1 domain-containing protein" evidence="7">
    <location>
        <begin position="16"/>
        <end position="587"/>
    </location>
</feature>
<dbReference type="EMBL" id="VCGU01000002">
    <property type="protein sequence ID" value="TRY79579.1"/>
    <property type="molecule type" value="Genomic_DNA"/>
</dbReference>
<evidence type="ECO:0000256" key="7">
    <source>
        <dbReference type="SAM" id="SignalP"/>
    </source>
</evidence>
<feature type="signal peptide" evidence="7">
    <location>
        <begin position="1"/>
        <end position="15"/>
    </location>
</feature>
<proteinExistence type="predicted"/>
<sequence>MRGIILLAVVCTASAFPQVFNNDGTRSGASYGSDGGAGQQTQDLIDELFKPVNKYEEDTEEYIPKQVIGQTYKPPVEKVDTSHEYCESYPGYECVNWDRCDENFEVITNGAGLFDVRIGPSNTQEIGFDPLDSKCRESLHVCCVKNQTVIDYYKTTTQPPIPEPEPYRSRCGTHNKNGLGLRIQNYENLAETQFGEFPHMCAILEVKGTNNLYVCGASIIAPDVILTGAHCVKKHQDSVLKVRCGEWDTQQQIEPIPHQDRIVRDIVIHPGYDETTLYNDVALLFTETEFILSPHVDVMCLPNLQDLTNGYGTEGCIATGWGKDEFGSQGAYQVILKGIDNIGITNNEQCQAALRTTRLGEYFSLHESFLCAGGQAGVDTCKGDGGGPLICPILDSYGNPTDRFAQAGIVAWGVGCGQEGIPGVYADVSKALCFIDAATRCHKGLVTDYYGINGCNAWAQDEIAALDNIIYDLQAKADEYEQGSREWRSATGKVRRQTVKKASYETFVGKCLPSGDFQDGYDQGEIDVSDLGRRTNEKAAAPDAGGDSYSDDGINDDSVANGYGNEPGLRSAPADEAENTEEADEGQ</sequence>
<evidence type="ECO:0000256" key="2">
    <source>
        <dbReference type="ARBA" id="ARBA00022525"/>
    </source>
</evidence>
<evidence type="ECO:0000256" key="6">
    <source>
        <dbReference type="SAM" id="MobiDB-lite"/>
    </source>
</evidence>
<accession>A0A553PPI2</accession>
<dbReference type="SUPFAM" id="SSF50494">
    <property type="entry name" value="Trypsin-like serine proteases"/>
    <property type="match status" value="1"/>
</dbReference>
<dbReference type="InterPro" id="IPR043504">
    <property type="entry name" value="Peptidase_S1_PA_chymotrypsin"/>
</dbReference>
<gene>
    <name evidence="9" type="ORF">TCAL_08949</name>
</gene>
<evidence type="ECO:0000313" key="10">
    <source>
        <dbReference type="Proteomes" id="UP000318571"/>
    </source>
</evidence>
<dbReference type="InterPro" id="IPR041515">
    <property type="entry name" value="PPAF-2-like_Clip"/>
</dbReference>
<dbReference type="OMA" id="SHEYCES"/>
<evidence type="ECO:0000256" key="4">
    <source>
        <dbReference type="ARBA" id="ARBA00023157"/>
    </source>
</evidence>
<dbReference type="STRING" id="6832.A0A553PPI2"/>
<evidence type="ECO:0000256" key="3">
    <source>
        <dbReference type="ARBA" id="ARBA00022729"/>
    </source>
</evidence>
<dbReference type="PROSITE" id="PS50240">
    <property type="entry name" value="TRYPSIN_DOM"/>
    <property type="match status" value="1"/>
</dbReference>
<dbReference type="InterPro" id="IPR009003">
    <property type="entry name" value="Peptidase_S1_PA"/>
</dbReference>
<dbReference type="Proteomes" id="UP000318571">
    <property type="component" value="Chromosome 6"/>
</dbReference>
<evidence type="ECO:0000259" key="8">
    <source>
        <dbReference type="PROSITE" id="PS50240"/>
    </source>
</evidence>
<evidence type="ECO:0000313" key="9">
    <source>
        <dbReference type="EMBL" id="TRY79579.1"/>
    </source>
</evidence>
<dbReference type="FunFam" id="2.40.10.10:FF:000054">
    <property type="entry name" value="Complement C1r subcomponent"/>
    <property type="match status" value="1"/>
</dbReference>
<feature type="compositionally biased region" description="Acidic residues" evidence="6">
    <location>
        <begin position="575"/>
        <end position="587"/>
    </location>
</feature>
<comment type="caution">
    <text evidence="9">The sequence shown here is derived from an EMBL/GenBank/DDBJ whole genome shotgun (WGS) entry which is preliminary data.</text>
</comment>
<feature type="region of interest" description="Disordered" evidence="6">
    <location>
        <begin position="528"/>
        <end position="587"/>
    </location>
</feature>
<name>A0A553PPI2_TIGCA</name>
<dbReference type="GO" id="GO:0004252">
    <property type="term" value="F:serine-type endopeptidase activity"/>
    <property type="evidence" value="ECO:0007669"/>
    <property type="project" value="InterPro"/>
</dbReference>